<evidence type="ECO:0000313" key="1">
    <source>
        <dbReference type="EMBL" id="MBL0682106.1"/>
    </source>
</evidence>
<protein>
    <submittedName>
        <fullName evidence="1">RHS repeat protein</fullName>
    </submittedName>
</protein>
<keyword evidence="2" id="KW-1185">Reference proteome</keyword>
<comment type="caution">
    <text evidence="1">The sequence shown here is derived from an EMBL/GenBank/DDBJ whole genome shotgun (WGS) entry which is preliminary data.</text>
</comment>
<reference evidence="1" key="1">
    <citation type="submission" date="2021-01" db="EMBL/GenBank/DDBJ databases">
        <authorList>
            <person name="Zhong Y.L."/>
        </authorList>
    </citation>
    <scope>NUCLEOTIDE SEQUENCE</scope>
    <source>
        <strain evidence="1">KCTC 23302</strain>
    </source>
</reference>
<dbReference type="Proteomes" id="UP000651057">
    <property type="component" value="Unassembled WGS sequence"/>
</dbReference>
<sequence>MKQNTQQQKYIALILHWYCNQRIIKMNTKLILQLFGLFLSILSISAQDMPNITPPSPTAYELGKYGQAPVGLFTGTPSIHVPLYQYQTNNLSIPISLSYNSNGIKVDQLSSNVGLGWSLNVGGVISRITRDKSDEYNNYFYPDEDIHKPGGKKTPMALEFFQTIAENPNIDSETDVFMYNFNGHTGQFVFDKNKNIILVPHKDFQMTYFEDQREVSFKITTSDGIEYFFTETEINLNRASGGGNGGHHGPPEDTTTAWYLSQIRHPKGDIVSFIYSDNNYGYVSGKSQSFYVTPGQWICDSYFAERNNVGTVISNNLRIVGKKLVRIESNNPNDGVINLQSNIEHPKVDGHDLVSKIVVKNKNNTIIERFDFSYLMTSKKRVFLEEVVYKDPSKNYRFEYIEPSSFPERLSYSQDHWGYYNAKNNNYLFPNPRTLGPSINPILTYYDVGANKNPDPSKAQIGLLKQITYPTKGYERFEYEGNSYYGEKVVSPPKVNLSLSANTGPDEFGSGYNKSKVINVPFDQTITAYGSTRFNSNACDSYLDVGKSRAVVSIVDNQTNQKVMFYKRTLGGQVTNIGTSITITENSNIADILANLKEGHSYTITLSPGFECVQSNFTLWYIKDKPQKVATNITSGGLRIKSIKSFDAASSIANTRVYYYGKKESLNTSSAEKGQTPFYVSNNIERKTCNPGDMVPCSFSDIKYYELHSNSTRQLFNTSVNSTYYQYVTVSHGGSNFENGGEEHEFIIHNDYPGNSIFGNPIESSPWVNLGWSNGLKKKTSIFKKEGNGLITLSETINTYKEDTRHFKKTYGYRVVKKHEGEPCTTDITYTCSQDDVTKIYYKGYECLTNHKHNYFIGTKNRKCIASGADNVRKVHYHHCYTKPVGTILTYPHLLDHFDFMEYSTNSYWHYLSSTLEKQYDENGLNPVHTETRYYYDNPEHLQLTRVEITDSKEDVIKTKTIYPQDIANPTIAEQKLIDLHQIATPILVEALENDITLSVQKTEFGDQNLNGIPFPKELKLAKADYDLETRLVYHKYDQWGNPLEMFKKGDTYTTYVWGYQGKYPVAKAIGATFAEIAIALGISQSQLENLSDNQLSLLDTLRQRLPQAHITTYTYAPLIGVTSVTDPRGQKTTYHYDSYNRLEVIKDHNGHLLSKTEYNYKTLN</sequence>
<dbReference type="InterPro" id="IPR031325">
    <property type="entry name" value="RHS_repeat"/>
</dbReference>
<dbReference type="RefSeq" id="WP_201916111.1">
    <property type="nucleotide sequence ID" value="NZ_BAABAX010000001.1"/>
</dbReference>
<name>A0A937D9Y5_9FLAO</name>
<organism evidence="1 2">
    <name type="scientific">Aquimarina mytili</name>
    <dbReference type="NCBI Taxonomy" id="874423"/>
    <lineage>
        <taxon>Bacteria</taxon>
        <taxon>Pseudomonadati</taxon>
        <taxon>Bacteroidota</taxon>
        <taxon>Flavobacteriia</taxon>
        <taxon>Flavobacteriales</taxon>
        <taxon>Flavobacteriaceae</taxon>
        <taxon>Aquimarina</taxon>
    </lineage>
</organism>
<accession>A0A937D9Y5</accession>
<dbReference type="EMBL" id="JAERQJ010000001">
    <property type="protein sequence ID" value="MBL0682106.1"/>
    <property type="molecule type" value="Genomic_DNA"/>
</dbReference>
<dbReference type="Pfam" id="PF05593">
    <property type="entry name" value="RHS_repeat"/>
    <property type="match status" value="1"/>
</dbReference>
<dbReference type="AlphaFoldDB" id="A0A937D9Y5"/>
<proteinExistence type="predicted"/>
<dbReference type="Gene3D" id="2.180.10.10">
    <property type="entry name" value="RHS repeat-associated core"/>
    <property type="match status" value="1"/>
</dbReference>
<gene>
    <name evidence="1" type="ORF">JJQ60_01115</name>
</gene>
<evidence type="ECO:0000313" key="2">
    <source>
        <dbReference type="Proteomes" id="UP000651057"/>
    </source>
</evidence>